<name>A0A6A5JY50_9PLEO</name>
<feature type="region of interest" description="Disordered" evidence="1">
    <location>
        <begin position="1"/>
        <end position="24"/>
    </location>
</feature>
<accession>A0A6A5JY50</accession>
<keyword evidence="3" id="KW-1185">Reference proteome</keyword>
<feature type="compositionally biased region" description="Polar residues" evidence="1">
    <location>
        <begin position="177"/>
        <end position="197"/>
    </location>
</feature>
<protein>
    <submittedName>
        <fullName evidence="2">Uncharacterized protein</fullName>
    </submittedName>
</protein>
<organism evidence="2 3">
    <name type="scientific">Decorospora gaudefroyi</name>
    <dbReference type="NCBI Taxonomy" id="184978"/>
    <lineage>
        <taxon>Eukaryota</taxon>
        <taxon>Fungi</taxon>
        <taxon>Dikarya</taxon>
        <taxon>Ascomycota</taxon>
        <taxon>Pezizomycotina</taxon>
        <taxon>Dothideomycetes</taxon>
        <taxon>Pleosporomycetidae</taxon>
        <taxon>Pleosporales</taxon>
        <taxon>Pleosporineae</taxon>
        <taxon>Pleosporaceae</taxon>
        <taxon>Decorospora</taxon>
    </lineage>
</organism>
<proteinExistence type="predicted"/>
<feature type="compositionally biased region" description="Polar residues" evidence="1">
    <location>
        <begin position="153"/>
        <end position="163"/>
    </location>
</feature>
<feature type="region of interest" description="Disordered" evidence="1">
    <location>
        <begin position="108"/>
        <end position="201"/>
    </location>
</feature>
<evidence type="ECO:0000313" key="3">
    <source>
        <dbReference type="Proteomes" id="UP000800040"/>
    </source>
</evidence>
<evidence type="ECO:0000313" key="2">
    <source>
        <dbReference type="EMBL" id="KAF1828340.1"/>
    </source>
</evidence>
<feature type="region of interest" description="Disordered" evidence="1">
    <location>
        <begin position="42"/>
        <end position="61"/>
    </location>
</feature>
<dbReference type="OrthoDB" id="3941617at2759"/>
<dbReference type="EMBL" id="ML975565">
    <property type="protein sequence ID" value="KAF1828340.1"/>
    <property type="molecule type" value="Genomic_DNA"/>
</dbReference>
<sequence>MFNSTPLVNERSSEQRPSYSLRDLGLRRDNFNTAKGVYATVHSQADSTHGQAEHSDGSIVENGHRRERASSNIPMDDPPSVNVSDLRLGPVSREPLIEFALFSHYPEEEPNRAVPDEDATASSSATPVPRRSLVAPLELANHGDRRAPARPNTPVQSQTTGTPPLSDLVSHHPGRRASNSSLVHGSTPDNSTRNNTPGYDGRPTYLIDYLPEASPSSEDREAWTVGRIITPENADRANNTLTNTQVNSTNVISVMRNVTPQERETLGLDEFHGC</sequence>
<evidence type="ECO:0000256" key="1">
    <source>
        <dbReference type="SAM" id="MobiDB-lite"/>
    </source>
</evidence>
<dbReference type="AlphaFoldDB" id="A0A6A5JY50"/>
<gene>
    <name evidence="2" type="ORF">BDW02DRAFT_616601</name>
</gene>
<dbReference type="Proteomes" id="UP000800040">
    <property type="component" value="Unassembled WGS sequence"/>
</dbReference>
<reference evidence="2" key="1">
    <citation type="submission" date="2020-01" db="EMBL/GenBank/DDBJ databases">
        <authorList>
            <consortium name="DOE Joint Genome Institute"/>
            <person name="Haridas S."/>
            <person name="Albert R."/>
            <person name="Binder M."/>
            <person name="Bloem J."/>
            <person name="Labutti K."/>
            <person name="Salamov A."/>
            <person name="Andreopoulos B."/>
            <person name="Baker S.E."/>
            <person name="Barry K."/>
            <person name="Bills G."/>
            <person name="Bluhm B.H."/>
            <person name="Cannon C."/>
            <person name="Castanera R."/>
            <person name="Culley D.E."/>
            <person name="Daum C."/>
            <person name="Ezra D."/>
            <person name="Gonzalez J.B."/>
            <person name="Henrissat B."/>
            <person name="Kuo A."/>
            <person name="Liang C."/>
            <person name="Lipzen A."/>
            <person name="Lutzoni F."/>
            <person name="Magnuson J."/>
            <person name="Mondo S."/>
            <person name="Nolan M."/>
            <person name="Ohm R."/>
            <person name="Pangilinan J."/>
            <person name="Park H.-J."/>
            <person name="Ramirez L."/>
            <person name="Alfaro M."/>
            <person name="Sun H."/>
            <person name="Tritt A."/>
            <person name="Yoshinaga Y."/>
            <person name="Zwiers L.-H."/>
            <person name="Turgeon B.G."/>
            <person name="Goodwin S.B."/>
            <person name="Spatafora J.W."/>
            <person name="Crous P.W."/>
            <person name="Grigoriev I.V."/>
        </authorList>
    </citation>
    <scope>NUCLEOTIDE SEQUENCE</scope>
    <source>
        <strain evidence="2">P77</strain>
    </source>
</reference>